<dbReference type="PANTHER" id="PTHR43301">
    <property type="entry name" value="ARABINAN ENDO-1,5-ALPHA-L-ARABINOSIDASE"/>
    <property type="match status" value="1"/>
</dbReference>
<evidence type="ECO:0000256" key="6">
    <source>
        <dbReference type="ARBA" id="ARBA00023295"/>
    </source>
</evidence>
<dbReference type="GO" id="GO:0046558">
    <property type="term" value="F:arabinan endo-1,5-alpha-L-arabinosidase activity"/>
    <property type="evidence" value="ECO:0007669"/>
    <property type="project" value="UniProtKB-EC"/>
</dbReference>
<feature type="active site" description="Proton donor" evidence="8">
    <location>
        <position position="218"/>
    </location>
</feature>
<reference evidence="13" key="3">
    <citation type="submission" date="2025-04" db="UniProtKB">
        <authorList>
            <consortium name="RefSeq"/>
        </authorList>
    </citation>
    <scope>IDENTIFICATION</scope>
    <source>
        <strain evidence="13">CBS 304.34</strain>
    </source>
</reference>
<dbReference type="CDD" id="cd18831">
    <property type="entry name" value="GH43_AnAbnA-like"/>
    <property type="match status" value="1"/>
</dbReference>
<reference evidence="11 13" key="1">
    <citation type="journal article" date="2020" name="Stud. Mycol.">
        <title>101 Dothideomycetes genomes: a test case for predicting lifestyles and emergence of pathogens.</title>
        <authorList>
            <person name="Haridas S."/>
            <person name="Albert R."/>
            <person name="Binder M."/>
            <person name="Bloem J."/>
            <person name="Labutti K."/>
            <person name="Salamov A."/>
            <person name="Andreopoulos B."/>
            <person name="Baker S."/>
            <person name="Barry K."/>
            <person name="Bills G."/>
            <person name="Bluhm B."/>
            <person name="Cannon C."/>
            <person name="Castanera R."/>
            <person name="Culley D."/>
            <person name="Daum C."/>
            <person name="Ezra D."/>
            <person name="Gonzalez J."/>
            <person name="Henrissat B."/>
            <person name="Kuo A."/>
            <person name="Liang C."/>
            <person name="Lipzen A."/>
            <person name="Lutzoni F."/>
            <person name="Magnuson J."/>
            <person name="Mondo S."/>
            <person name="Nolan M."/>
            <person name="Ohm R."/>
            <person name="Pangilinan J."/>
            <person name="Park H.-J."/>
            <person name="Ramirez L."/>
            <person name="Alfaro M."/>
            <person name="Sun H."/>
            <person name="Tritt A."/>
            <person name="Yoshinaga Y."/>
            <person name="Zwiers L.-H."/>
            <person name="Turgeon B."/>
            <person name="Goodwin S."/>
            <person name="Spatafora J."/>
            <person name="Crous P."/>
            <person name="Grigoriev I."/>
        </authorList>
    </citation>
    <scope>NUCLEOTIDE SEQUENCE</scope>
    <source>
        <strain evidence="11 13">CBS 304.34</strain>
    </source>
</reference>
<evidence type="ECO:0000313" key="13">
    <source>
        <dbReference type="RefSeq" id="XP_033583879.1"/>
    </source>
</evidence>
<dbReference type="EC" id="3.2.1.99" evidence="4 7"/>
<gene>
    <name evidence="11 13" type="ORF">BDZ99DRAFT_375177</name>
</gene>
<dbReference type="UniPathway" id="UPA00667"/>
<feature type="active site" description="Proton acceptor" evidence="8">
    <location>
        <position position="46"/>
    </location>
</feature>
<keyword evidence="12" id="KW-1185">Reference proteome</keyword>
<evidence type="ECO:0000313" key="11">
    <source>
        <dbReference type="EMBL" id="KAF2816915.1"/>
    </source>
</evidence>
<keyword evidence="6 7" id="KW-0326">Glycosidase</keyword>
<comment type="pathway">
    <text evidence="2 7">Glycan metabolism; L-arabinan degradation.</text>
</comment>
<dbReference type="GO" id="GO:0031222">
    <property type="term" value="P:arabinan catabolic process"/>
    <property type="evidence" value="ECO:0007669"/>
    <property type="project" value="UniProtKB-UniPathway"/>
</dbReference>
<evidence type="ECO:0000256" key="5">
    <source>
        <dbReference type="ARBA" id="ARBA00022801"/>
    </source>
</evidence>
<feature type="signal peptide" evidence="10">
    <location>
        <begin position="1"/>
        <end position="19"/>
    </location>
</feature>
<dbReference type="InterPro" id="IPR016840">
    <property type="entry name" value="Glyco_hydro_43_endo_a_Ara-ase"/>
</dbReference>
<evidence type="ECO:0000313" key="12">
    <source>
        <dbReference type="Proteomes" id="UP000504636"/>
    </source>
</evidence>
<name>A0A6A6Z9F8_9PEZI</name>
<evidence type="ECO:0000256" key="8">
    <source>
        <dbReference type="PIRSR" id="PIRSR606710-1"/>
    </source>
</evidence>
<feature type="chain" id="PRO_5044629724" description="Arabinan endo-1,5-alpha-L-arabinosidase" evidence="10">
    <location>
        <begin position="20"/>
        <end position="353"/>
    </location>
</feature>
<dbReference type="SUPFAM" id="SSF75005">
    <property type="entry name" value="Arabinanase/levansucrase/invertase"/>
    <property type="match status" value="1"/>
</dbReference>
<proteinExistence type="inferred from homology"/>
<evidence type="ECO:0000256" key="1">
    <source>
        <dbReference type="ARBA" id="ARBA00000375"/>
    </source>
</evidence>
<reference evidence="13" key="2">
    <citation type="submission" date="2020-04" db="EMBL/GenBank/DDBJ databases">
        <authorList>
            <consortium name="NCBI Genome Project"/>
        </authorList>
    </citation>
    <scope>NUCLEOTIDE SEQUENCE</scope>
    <source>
        <strain evidence="13">CBS 304.34</strain>
    </source>
</reference>
<feature type="site" description="Important for catalytic activity, responsible for pKa modulation of the active site Glu and correct orientation of both the proton donor and substrate" evidence="9">
    <location>
        <position position="158"/>
    </location>
</feature>
<evidence type="ECO:0000256" key="10">
    <source>
        <dbReference type="SAM" id="SignalP"/>
    </source>
</evidence>
<dbReference type="InterPro" id="IPR023296">
    <property type="entry name" value="Glyco_hydro_beta-prop_sf"/>
</dbReference>
<dbReference type="Pfam" id="PF04616">
    <property type="entry name" value="Glyco_hydro_43"/>
    <property type="match status" value="1"/>
</dbReference>
<organism evidence="11">
    <name type="scientific">Mytilinidion resinicola</name>
    <dbReference type="NCBI Taxonomy" id="574789"/>
    <lineage>
        <taxon>Eukaryota</taxon>
        <taxon>Fungi</taxon>
        <taxon>Dikarya</taxon>
        <taxon>Ascomycota</taxon>
        <taxon>Pezizomycotina</taxon>
        <taxon>Dothideomycetes</taxon>
        <taxon>Pleosporomycetidae</taxon>
        <taxon>Mytilinidiales</taxon>
        <taxon>Mytilinidiaceae</taxon>
        <taxon>Mytilinidion</taxon>
    </lineage>
</organism>
<evidence type="ECO:0000256" key="2">
    <source>
        <dbReference type="ARBA" id="ARBA00004834"/>
    </source>
</evidence>
<evidence type="ECO:0000256" key="9">
    <source>
        <dbReference type="PIRSR" id="PIRSR606710-2"/>
    </source>
</evidence>
<comment type="similarity">
    <text evidence="3 7">Belongs to the glycosyl hydrolase 43 family.</text>
</comment>
<dbReference type="GeneID" id="54455861"/>
<dbReference type="RefSeq" id="XP_033583879.1">
    <property type="nucleotide sequence ID" value="XM_033714968.1"/>
</dbReference>
<dbReference type="Proteomes" id="UP000504636">
    <property type="component" value="Unplaced"/>
</dbReference>
<dbReference type="AlphaFoldDB" id="A0A6A6Z9F8"/>
<dbReference type="PANTHER" id="PTHR43301:SF3">
    <property type="entry name" value="ARABINAN ENDO-1,5-ALPHA-L-ARABINOSIDASE A-RELATED"/>
    <property type="match status" value="1"/>
</dbReference>
<comment type="catalytic activity">
    <reaction evidence="1 7">
        <text>Endohydrolysis of (1-&gt;5)-alpha-arabinofuranosidic linkages in (1-&gt;5)-arabinans.</text>
        <dbReference type="EC" id="3.2.1.99"/>
    </reaction>
</comment>
<dbReference type="EMBL" id="MU003692">
    <property type="protein sequence ID" value="KAF2816915.1"/>
    <property type="molecule type" value="Genomic_DNA"/>
</dbReference>
<dbReference type="PIRSF" id="PIRSF026534">
    <property type="entry name" value="Endo_alpha-L-arabinosidase"/>
    <property type="match status" value="1"/>
</dbReference>
<dbReference type="Gene3D" id="2.115.10.20">
    <property type="entry name" value="Glycosyl hydrolase domain, family 43"/>
    <property type="match status" value="1"/>
</dbReference>
<accession>A0A6A6Z9F8</accession>
<evidence type="ECO:0000256" key="7">
    <source>
        <dbReference type="PIRNR" id="PIRNR026534"/>
    </source>
</evidence>
<dbReference type="InterPro" id="IPR050727">
    <property type="entry name" value="GH43_arabinanases"/>
</dbReference>
<protein>
    <recommendedName>
        <fullName evidence="4 7">Arabinan endo-1,5-alpha-L-arabinosidase</fullName>
        <ecNumber evidence="4 7">3.2.1.99</ecNumber>
    </recommendedName>
</protein>
<evidence type="ECO:0000256" key="3">
    <source>
        <dbReference type="ARBA" id="ARBA00009865"/>
    </source>
</evidence>
<dbReference type="InterPro" id="IPR006710">
    <property type="entry name" value="Glyco_hydro_43"/>
</dbReference>
<keyword evidence="5 7" id="KW-0378">Hydrolase</keyword>
<evidence type="ECO:0000256" key="4">
    <source>
        <dbReference type="ARBA" id="ARBA00012586"/>
    </source>
</evidence>
<keyword evidence="10" id="KW-0732">Signal</keyword>
<dbReference type="OrthoDB" id="195678at2759"/>
<sequence length="353" mass="38336">MLTSSLLFSVLASLTFVAASPLFVRQTRSYPNPEPCTGNCTGGIHDPSVIKSPDGKWYRLSTGGDIAIASAPSLTGPWEYLGAMLPGGPKIHVSDKQDTWAPDVSLIDGIYYAFYAVSYIGFQDSQIGVATSTTLEPGSWTDHGSLGIPLSKSYNLIDPNLFRESSSSPIYFSFGSAWDGVFQTTLDSSTLALASTSSVNLASNSTVPPGQTWPSVTEGSYQFWWQVGSKKWYYLFFSSGACCNVPPNLAEPGDEYKVMVCRSASQSGPFLDQAGRNCLTQNGGTLVLASHGDVYAPGGQGVLYDSTLKQPVIYYHYGELLFSKPRSLVNRKHSLQSSETEYWIRLEPVSIWV</sequence>